<organism evidence="1 2">
    <name type="scientific">Trichinella murrelli</name>
    <dbReference type="NCBI Taxonomy" id="144512"/>
    <lineage>
        <taxon>Eukaryota</taxon>
        <taxon>Metazoa</taxon>
        <taxon>Ecdysozoa</taxon>
        <taxon>Nematoda</taxon>
        <taxon>Enoplea</taxon>
        <taxon>Dorylaimia</taxon>
        <taxon>Trichinellida</taxon>
        <taxon>Trichinellidae</taxon>
        <taxon>Trichinella</taxon>
    </lineage>
</organism>
<sequence length="31" mass="3530">MKLECDVLACSTDSEFSHMAWMRVPRRCGGL</sequence>
<reference evidence="1 2" key="1">
    <citation type="submission" date="2015-01" db="EMBL/GenBank/DDBJ databases">
        <title>Evolution of Trichinella species and genotypes.</title>
        <authorList>
            <person name="Korhonen P.K."/>
            <person name="Edoardo P."/>
            <person name="Giuseppe L.R."/>
            <person name="Gasser R.B."/>
        </authorList>
    </citation>
    <scope>NUCLEOTIDE SEQUENCE [LARGE SCALE GENOMIC DNA]</scope>
    <source>
        <strain evidence="1">ISS417</strain>
    </source>
</reference>
<dbReference type="Proteomes" id="UP000055048">
    <property type="component" value="Unassembled WGS sequence"/>
</dbReference>
<protein>
    <submittedName>
        <fullName evidence="1">Peroxiredoxin 1</fullName>
    </submittedName>
</protein>
<keyword evidence="2" id="KW-1185">Reference proteome</keyword>
<dbReference type="Gene3D" id="3.40.30.10">
    <property type="entry name" value="Glutaredoxin"/>
    <property type="match status" value="1"/>
</dbReference>
<gene>
    <name evidence="1" type="primary">Jafrac1</name>
    <name evidence="1" type="ORF">T05_8376</name>
</gene>
<evidence type="ECO:0000313" key="2">
    <source>
        <dbReference type="Proteomes" id="UP000055048"/>
    </source>
</evidence>
<dbReference type="STRING" id="144512.A0A0V0RSW8"/>
<comment type="caution">
    <text evidence="1">The sequence shown here is derived from an EMBL/GenBank/DDBJ whole genome shotgun (WGS) entry which is preliminary data.</text>
</comment>
<feature type="non-terminal residue" evidence="1">
    <location>
        <position position="31"/>
    </location>
</feature>
<accession>A0A0V0RSW8</accession>
<proteinExistence type="predicted"/>
<evidence type="ECO:0000313" key="1">
    <source>
        <dbReference type="EMBL" id="KRX17566.1"/>
    </source>
</evidence>
<dbReference type="EMBL" id="JYDJ01004993">
    <property type="protein sequence ID" value="KRX17566.1"/>
    <property type="molecule type" value="Genomic_DNA"/>
</dbReference>
<name>A0A0V0RSW8_9BILA</name>
<dbReference type="AlphaFoldDB" id="A0A0V0RSW8"/>